<evidence type="ECO:0008006" key="3">
    <source>
        <dbReference type="Google" id="ProtNLM"/>
    </source>
</evidence>
<reference evidence="1" key="1">
    <citation type="journal article" date="2020" name="Stud. Mycol.">
        <title>101 Dothideomycetes genomes: a test case for predicting lifestyles and emergence of pathogens.</title>
        <authorList>
            <person name="Haridas S."/>
            <person name="Albert R."/>
            <person name="Binder M."/>
            <person name="Bloem J."/>
            <person name="Labutti K."/>
            <person name="Salamov A."/>
            <person name="Andreopoulos B."/>
            <person name="Baker S."/>
            <person name="Barry K."/>
            <person name="Bills G."/>
            <person name="Bluhm B."/>
            <person name="Cannon C."/>
            <person name="Castanera R."/>
            <person name="Culley D."/>
            <person name="Daum C."/>
            <person name="Ezra D."/>
            <person name="Gonzalez J."/>
            <person name="Henrissat B."/>
            <person name="Kuo A."/>
            <person name="Liang C."/>
            <person name="Lipzen A."/>
            <person name="Lutzoni F."/>
            <person name="Magnuson J."/>
            <person name="Mondo S."/>
            <person name="Nolan M."/>
            <person name="Ohm R."/>
            <person name="Pangilinan J."/>
            <person name="Park H.-J."/>
            <person name="Ramirez L."/>
            <person name="Alfaro M."/>
            <person name="Sun H."/>
            <person name="Tritt A."/>
            <person name="Yoshinaga Y."/>
            <person name="Zwiers L.-H."/>
            <person name="Turgeon B."/>
            <person name="Goodwin S."/>
            <person name="Spatafora J."/>
            <person name="Crous P."/>
            <person name="Grigoriev I."/>
        </authorList>
    </citation>
    <scope>NUCLEOTIDE SEQUENCE</scope>
    <source>
        <strain evidence="1">SCOH1-5</strain>
    </source>
</reference>
<evidence type="ECO:0000313" key="1">
    <source>
        <dbReference type="EMBL" id="KAF2208168.1"/>
    </source>
</evidence>
<dbReference type="EMBL" id="ML992696">
    <property type="protein sequence ID" value="KAF2208168.1"/>
    <property type="molecule type" value="Genomic_DNA"/>
</dbReference>
<dbReference type="Proteomes" id="UP000799539">
    <property type="component" value="Unassembled WGS sequence"/>
</dbReference>
<accession>A0A6A6F112</accession>
<proteinExistence type="predicted"/>
<evidence type="ECO:0000313" key="2">
    <source>
        <dbReference type="Proteomes" id="UP000799539"/>
    </source>
</evidence>
<name>A0A6A6F112_9PEZI</name>
<keyword evidence="2" id="KW-1185">Reference proteome</keyword>
<organism evidence="1 2">
    <name type="scientific">Cercospora zeae-maydis SCOH1-5</name>
    <dbReference type="NCBI Taxonomy" id="717836"/>
    <lineage>
        <taxon>Eukaryota</taxon>
        <taxon>Fungi</taxon>
        <taxon>Dikarya</taxon>
        <taxon>Ascomycota</taxon>
        <taxon>Pezizomycotina</taxon>
        <taxon>Dothideomycetes</taxon>
        <taxon>Dothideomycetidae</taxon>
        <taxon>Mycosphaerellales</taxon>
        <taxon>Mycosphaerellaceae</taxon>
        <taxon>Cercospora</taxon>
    </lineage>
</organism>
<gene>
    <name evidence="1" type="ORF">CERZMDRAFT_87900</name>
</gene>
<sequence>MAPNSVATRPKGDMNSTAAASSKSFSYLGHLAAEIHICIAQNLGKEDLRSLRRVSRALAEDTFDVFAEKNFKHVSYYFTTQSLGRLRDISATPQFARYVESIALCAESTRKTELSWPDFIPEIVTNEKASQLLDVGPGRAREAADILLRDIFSKFARCGSARCLRLSTTEEFFVPALHAVSIALNASGHIIEELHCYTYDRFTPALEALVRAHYRDLNYIAASEFPDVVADAWSKLRTLQVYHQARGEFWHQVGAALHSLIYAASNIEELTLQVPLGRFHEDIGQAITPMHSVRMLKLLGPEQDVQFGDVQMTAMLSNVQHTLEILMLEDIKITDGHWKNILEWVSNAMNLSNLSCQNLQAVPPPFAVSWVLLDGHGKSRFEMIGSAEEVKERLAEVIAQGRYRFELEIDLPEWPDEEEGL</sequence>
<protein>
    <recommendedName>
        <fullName evidence="3">F-box domain-containing protein</fullName>
    </recommendedName>
</protein>
<dbReference type="AlphaFoldDB" id="A0A6A6F112"/>
<dbReference type="OrthoDB" id="3650285at2759"/>
<dbReference type="SUPFAM" id="SSF52047">
    <property type="entry name" value="RNI-like"/>
    <property type="match status" value="1"/>
</dbReference>